<evidence type="ECO:0000313" key="11">
    <source>
        <dbReference type="Proteomes" id="UP000031327"/>
    </source>
</evidence>
<dbReference type="PANTHER" id="PTHR43394">
    <property type="entry name" value="ATP-DEPENDENT PERMEASE MDL1, MITOCHONDRIAL"/>
    <property type="match status" value="1"/>
</dbReference>
<dbReference type="EMBL" id="JWIC01000007">
    <property type="protein sequence ID" value="KID55999.1"/>
    <property type="molecule type" value="Genomic_DNA"/>
</dbReference>
<name>A0A0C1MGJ0_9GAMM</name>
<reference evidence="10 11" key="1">
    <citation type="submission" date="2014-12" db="EMBL/GenBank/DDBJ databases">
        <title>Draft Genome Sequence of Pseudoalteromonas luteoviolacea HI1.</title>
        <authorList>
            <person name="Asahina A.Y."/>
            <person name="Hadfield M.G."/>
        </authorList>
    </citation>
    <scope>NUCLEOTIDE SEQUENCE [LARGE SCALE GENOMIC DNA]</scope>
    <source>
        <strain evidence="10 11">HI1</strain>
    </source>
</reference>
<evidence type="ECO:0000259" key="8">
    <source>
        <dbReference type="PROSITE" id="PS50893"/>
    </source>
</evidence>
<dbReference type="SMART" id="SM00382">
    <property type="entry name" value="AAA"/>
    <property type="match status" value="1"/>
</dbReference>
<dbReference type="Gene3D" id="3.40.50.300">
    <property type="entry name" value="P-loop containing nucleotide triphosphate hydrolases"/>
    <property type="match status" value="1"/>
</dbReference>
<keyword evidence="2 7" id="KW-0812">Transmembrane</keyword>
<dbReference type="OrthoDB" id="9802264at2"/>
<dbReference type="Proteomes" id="UP000031327">
    <property type="component" value="Unassembled WGS sequence"/>
</dbReference>
<feature type="transmembrane region" description="Helical" evidence="7">
    <location>
        <begin position="256"/>
        <end position="278"/>
    </location>
</feature>
<dbReference type="Pfam" id="PF00664">
    <property type="entry name" value="ABC_membrane"/>
    <property type="match status" value="1"/>
</dbReference>
<evidence type="ECO:0000256" key="3">
    <source>
        <dbReference type="ARBA" id="ARBA00022741"/>
    </source>
</evidence>
<dbReference type="InterPro" id="IPR003439">
    <property type="entry name" value="ABC_transporter-like_ATP-bd"/>
</dbReference>
<evidence type="ECO:0008006" key="12">
    <source>
        <dbReference type="Google" id="ProtNLM"/>
    </source>
</evidence>
<dbReference type="InterPro" id="IPR039421">
    <property type="entry name" value="Type_1_exporter"/>
</dbReference>
<evidence type="ECO:0000256" key="2">
    <source>
        <dbReference type="ARBA" id="ARBA00022692"/>
    </source>
</evidence>
<dbReference type="GO" id="GO:0016887">
    <property type="term" value="F:ATP hydrolysis activity"/>
    <property type="evidence" value="ECO:0007669"/>
    <property type="project" value="InterPro"/>
</dbReference>
<feature type="transmembrane region" description="Helical" evidence="7">
    <location>
        <begin position="284"/>
        <end position="303"/>
    </location>
</feature>
<feature type="domain" description="ABC transporter" evidence="8">
    <location>
        <begin position="347"/>
        <end position="580"/>
    </location>
</feature>
<evidence type="ECO:0000256" key="5">
    <source>
        <dbReference type="ARBA" id="ARBA00022989"/>
    </source>
</evidence>
<dbReference type="InterPro" id="IPR011527">
    <property type="entry name" value="ABC1_TM_dom"/>
</dbReference>
<comment type="caution">
    <text evidence="10">The sequence shown here is derived from an EMBL/GenBank/DDBJ whole genome shotgun (WGS) entry which is preliminary data.</text>
</comment>
<evidence type="ECO:0000313" key="10">
    <source>
        <dbReference type="EMBL" id="KID55999.1"/>
    </source>
</evidence>
<comment type="subcellular location">
    <subcellularLocation>
        <location evidence="1">Cell membrane</location>
        <topology evidence="1">Multi-pass membrane protein</topology>
    </subcellularLocation>
</comment>
<evidence type="ECO:0000256" key="7">
    <source>
        <dbReference type="SAM" id="Phobius"/>
    </source>
</evidence>
<feature type="transmembrane region" description="Helical" evidence="7">
    <location>
        <begin position="30"/>
        <end position="55"/>
    </location>
</feature>
<keyword evidence="3" id="KW-0547">Nucleotide-binding</keyword>
<gene>
    <name evidence="10" type="ORF">JF50_16920</name>
</gene>
<keyword evidence="5 7" id="KW-1133">Transmembrane helix</keyword>
<evidence type="ECO:0000256" key="4">
    <source>
        <dbReference type="ARBA" id="ARBA00022840"/>
    </source>
</evidence>
<feature type="domain" description="ABC transmembrane type-1" evidence="9">
    <location>
        <begin position="30"/>
        <end position="314"/>
    </location>
</feature>
<keyword evidence="4" id="KW-0067">ATP-binding</keyword>
<protein>
    <recommendedName>
        <fullName evidence="12">ABC transporter ATP-binding protein</fullName>
    </recommendedName>
</protein>
<dbReference type="GO" id="GO:0005524">
    <property type="term" value="F:ATP binding"/>
    <property type="evidence" value="ECO:0007669"/>
    <property type="project" value="UniProtKB-KW"/>
</dbReference>
<dbReference type="InterPro" id="IPR036640">
    <property type="entry name" value="ABC1_TM_sf"/>
</dbReference>
<sequence>MRVESYDTEKSNNPWLVLWSMCARYKSKMVMALSLTALASCAQLLPIYLLFIAITELLDPITTSVNTLLWVAAGLVTVIVCKTLFRISAYYLSYQVALRAFADVRGTLSTHLASVTLKWLSQQNTGALKQQMLHDIEKLENFVAHNSVELFNACLSPIFLLCALCLIDWRLALSAIAIVPLCYFVRGFWECKITERYAQFSHEAADLNSTLHDYVKYAPLMKLHNLDSQRFETLHHKLEIHHGTVKSVTHQALPGWAAYSVLLGSSCLFLLPTAIWLYSLQLILIEQFILAVLLATSMVSPLLQVSRFFMEANDMLASIARITPLYCMAPTENDTTPVQGASKYPMLQFYCVDFCYAQASVLKNVHFKLLPNALNVIVGGTGSGKSTIAMLASGLLAPNKGRVQWYGKDVFELSDGDRAGAMSVVMQESYLFEGTIRDNITFGRSGITTEALEHAIVAAQLKFWLGRQPNGLDTWVEARGMNLSRGESTRIAIARALLNAPPLVILDEACADMDNLTYAKFYQGLKGHYPNTTFLVITPHYFGLENSDQIFTLMDGMIAAQGTHEAMLARCEHYKKGWQLQGGVHPQKTPVIPAQLPSYER</sequence>
<dbReference type="InterPro" id="IPR003593">
    <property type="entry name" value="AAA+_ATPase"/>
</dbReference>
<dbReference type="SUPFAM" id="SSF52540">
    <property type="entry name" value="P-loop containing nucleoside triphosphate hydrolases"/>
    <property type="match status" value="1"/>
</dbReference>
<dbReference type="RefSeq" id="WP_039610571.1">
    <property type="nucleotide sequence ID" value="NZ_JWIC01000007.1"/>
</dbReference>
<dbReference type="SUPFAM" id="SSF90123">
    <property type="entry name" value="ABC transporter transmembrane region"/>
    <property type="match status" value="1"/>
</dbReference>
<evidence type="ECO:0000256" key="1">
    <source>
        <dbReference type="ARBA" id="ARBA00004651"/>
    </source>
</evidence>
<organism evidence="10 11">
    <name type="scientific">Pseudoalteromonas luteoviolacea</name>
    <dbReference type="NCBI Taxonomy" id="43657"/>
    <lineage>
        <taxon>Bacteria</taxon>
        <taxon>Pseudomonadati</taxon>
        <taxon>Pseudomonadota</taxon>
        <taxon>Gammaproteobacteria</taxon>
        <taxon>Alteromonadales</taxon>
        <taxon>Pseudoalteromonadaceae</taxon>
        <taxon>Pseudoalteromonas</taxon>
    </lineage>
</organism>
<dbReference type="PROSITE" id="PS50929">
    <property type="entry name" value="ABC_TM1F"/>
    <property type="match status" value="1"/>
</dbReference>
<feature type="transmembrane region" description="Helical" evidence="7">
    <location>
        <begin position="67"/>
        <end position="85"/>
    </location>
</feature>
<dbReference type="PROSITE" id="PS50893">
    <property type="entry name" value="ABC_TRANSPORTER_2"/>
    <property type="match status" value="1"/>
</dbReference>
<evidence type="ECO:0000259" key="9">
    <source>
        <dbReference type="PROSITE" id="PS50929"/>
    </source>
</evidence>
<dbReference type="GO" id="GO:0005886">
    <property type="term" value="C:plasma membrane"/>
    <property type="evidence" value="ECO:0007669"/>
    <property type="project" value="UniProtKB-SubCell"/>
</dbReference>
<keyword evidence="6 7" id="KW-0472">Membrane</keyword>
<dbReference type="AlphaFoldDB" id="A0A0C1MGJ0"/>
<proteinExistence type="predicted"/>
<dbReference type="Gene3D" id="1.20.1560.10">
    <property type="entry name" value="ABC transporter type 1, transmembrane domain"/>
    <property type="match status" value="1"/>
</dbReference>
<dbReference type="GO" id="GO:0015421">
    <property type="term" value="F:ABC-type oligopeptide transporter activity"/>
    <property type="evidence" value="ECO:0007669"/>
    <property type="project" value="TreeGrafter"/>
</dbReference>
<accession>A0A0C1MGJ0</accession>
<dbReference type="PANTHER" id="PTHR43394:SF1">
    <property type="entry name" value="ATP-BINDING CASSETTE SUB-FAMILY B MEMBER 10, MITOCHONDRIAL"/>
    <property type="match status" value="1"/>
</dbReference>
<evidence type="ECO:0000256" key="6">
    <source>
        <dbReference type="ARBA" id="ARBA00023136"/>
    </source>
</evidence>
<dbReference type="InterPro" id="IPR027417">
    <property type="entry name" value="P-loop_NTPase"/>
</dbReference>
<dbReference type="CDD" id="cd07346">
    <property type="entry name" value="ABC_6TM_exporters"/>
    <property type="match status" value="1"/>
</dbReference>
<dbReference type="Pfam" id="PF00005">
    <property type="entry name" value="ABC_tran"/>
    <property type="match status" value="1"/>
</dbReference>